<keyword evidence="2" id="KW-1185">Reference proteome</keyword>
<dbReference type="EMBL" id="CP168151">
    <property type="protein sequence ID" value="XFD39124.1"/>
    <property type="molecule type" value="Genomic_DNA"/>
</dbReference>
<name>A0ACD5DD77_9LACO</name>
<reference evidence="1" key="1">
    <citation type="submission" date="2024-08" db="EMBL/GenBank/DDBJ databases">
        <title>Lentilactobacillus sp. nov., isolated from tree bark.</title>
        <authorList>
            <person name="Phuengjayaem S."/>
            <person name="Tanasupawat S."/>
        </authorList>
    </citation>
    <scope>NUCLEOTIDE SEQUENCE</scope>
    <source>
        <strain evidence="1">SPB1-3</strain>
    </source>
</reference>
<gene>
    <name evidence="1" type="ORF">O0236_006725</name>
</gene>
<evidence type="ECO:0000313" key="2">
    <source>
        <dbReference type="Proteomes" id="UP001149860"/>
    </source>
</evidence>
<dbReference type="Proteomes" id="UP001149860">
    <property type="component" value="Chromosome"/>
</dbReference>
<evidence type="ECO:0000313" key="1">
    <source>
        <dbReference type="EMBL" id="XFD39124.1"/>
    </source>
</evidence>
<sequence length="264" mass="30276">MNTVSTLDKTETFKFEGQEVPVKLVNDKLMFDAETVAKSVGLVDNSKGTNKVRWNRVNKYLGNGATFGAGDFITEPQMYRLAIKANNKTAERFQDWVTNEVLPSIRKHGAYMTDQKIEEALLNPDTIIELAMQLKTERSGRLIAEQQIKELQPKANYYDRILANKGLVSVTAIAKNYGMTPNQLNKKLHELGVQYNQSGSWYLYSKYQSNGYTHTIPVPYNHTDGRKDIKPQTKWTQKGHIFIYQLLKKNGIMPMIEQDYKEDK</sequence>
<accession>A0ACD5DD77</accession>
<organism evidence="1 2">
    <name type="scientific">Lentilactobacillus terminaliae</name>
    <dbReference type="NCBI Taxonomy" id="3003483"/>
    <lineage>
        <taxon>Bacteria</taxon>
        <taxon>Bacillati</taxon>
        <taxon>Bacillota</taxon>
        <taxon>Bacilli</taxon>
        <taxon>Lactobacillales</taxon>
        <taxon>Lactobacillaceae</taxon>
        <taxon>Lentilactobacillus</taxon>
    </lineage>
</organism>
<proteinExistence type="predicted"/>
<protein>
    <submittedName>
        <fullName evidence="1">Phage antirepressor</fullName>
    </submittedName>
</protein>